<name>A0AAN5CPS8_9BILA</name>
<evidence type="ECO:0000313" key="4">
    <source>
        <dbReference type="Proteomes" id="UP001328107"/>
    </source>
</evidence>
<keyword evidence="2" id="KW-0732">Signal</keyword>
<dbReference type="Proteomes" id="UP001328107">
    <property type="component" value="Unassembled WGS sequence"/>
</dbReference>
<dbReference type="EMBL" id="BTRK01000004">
    <property type="protein sequence ID" value="GMR48365.1"/>
    <property type="molecule type" value="Genomic_DNA"/>
</dbReference>
<comment type="caution">
    <text evidence="3">The sequence shown here is derived from an EMBL/GenBank/DDBJ whole genome shotgun (WGS) entry which is preliminary data.</text>
</comment>
<sequence length="388" mass="43389">MIALLSLLLVFWPVIESSDTIFGRSYLIFESEGARSIISLQRSQHGNSGYKFLNVSIEHNVDYVPYQSILGNFLLNPNNFYPLELHNRAEEIKLIVNFIDPCCKDKKVASVNYTEESDTLLILYENCVQMEIDFESMDHSNVCYSSSLQLGSHCSLFCSCSSLPTDGCPSPDSAPIIKCNEFDNSFETCDYDGQPHLSHKMSFQWESGMAQGMGTIAALAIESQRAVDFKLINKIAIGVEFIFEHVFGSTIDGTNEFLVSFEESFVLTMKSATSTLSLRFDVSSQGEVSIYYKDCMQFKMTEKGNCYGGTDNGIYTFCEEDSDIFANLPAKTCANPLVLKKYAELKIFFVDNAAQETEMDTMGMELSSDSPEFSTRGTLENNHSPTSK</sequence>
<reference evidence="4" key="1">
    <citation type="submission" date="2022-10" db="EMBL/GenBank/DDBJ databases">
        <title>Genome assembly of Pristionchus species.</title>
        <authorList>
            <person name="Yoshida K."/>
            <person name="Sommer R.J."/>
        </authorList>
    </citation>
    <scope>NUCLEOTIDE SEQUENCE [LARGE SCALE GENOMIC DNA]</scope>
    <source>
        <strain evidence="4">RS5460</strain>
    </source>
</reference>
<feature type="compositionally biased region" description="Polar residues" evidence="1">
    <location>
        <begin position="367"/>
        <end position="388"/>
    </location>
</feature>
<protein>
    <recommendedName>
        <fullName evidence="5">CUB domain-containing protein</fullName>
    </recommendedName>
</protein>
<feature type="signal peptide" evidence="2">
    <location>
        <begin position="1"/>
        <end position="17"/>
    </location>
</feature>
<feature type="chain" id="PRO_5042988441" description="CUB domain-containing protein" evidence="2">
    <location>
        <begin position="18"/>
        <end position="388"/>
    </location>
</feature>
<proteinExistence type="predicted"/>
<dbReference type="AlphaFoldDB" id="A0AAN5CPS8"/>
<evidence type="ECO:0008006" key="5">
    <source>
        <dbReference type="Google" id="ProtNLM"/>
    </source>
</evidence>
<evidence type="ECO:0000256" key="2">
    <source>
        <dbReference type="SAM" id="SignalP"/>
    </source>
</evidence>
<feature type="region of interest" description="Disordered" evidence="1">
    <location>
        <begin position="365"/>
        <end position="388"/>
    </location>
</feature>
<evidence type="ECO:0000313" key="3">
    <source>
        <dbReference type="EMBL" id="GMR48365.1"/>
    </source>
</evidence>
<organism evidence="3 4">
    <name type="scientific">Pristionchus mayeri</name>
    <dbReference type="NCBI Taxonomy" id="1317129"/>
    <lineage>
        <taxon>Eukaryota</taxon>
        <taxon>Metazoa</taxon>
        <taxon>Ecdysozoa</taxon>
        <taxon>Nematoda</taxon>
        <taxon>Chromadorea</taxon>
        <taxon>Rhabditida</taxon>
        <taxon>Rhabditina</taxon>
        <taxon>Diplogasteromorpha</taxon>
        <taxon>Diplogasteroidea</taxon>
        <taxon>Neodiplogasteridae</taxon>
        <taxon>Pristionchus</taxon>
    </lineage>
</organism>
<keyword evidence="4" id="KW-1185">Reference proteome</keyword>
<accession>A0AAN5CPS8</accession>
<evidence type="ECO:0000256" key="1">
    <source>
        <dbReference type="SAM" id="MobiDB-lite"/>
    </source>
</evidence>
<gene>
    <name evidence="3" type="ORF">PMAYCL1PPCAC_18560</name>
</gene>